<evidence type="ECO:0000313" key="7">
    <source>
        <dbReference type="Proteomes" id="UP001367508"/>
    </source>
</evidence>
<comment type="similarity">
    <text evidence="4">Belongs to the DEAD box helicase family.</text>
</comment>
<organism evidence="6 7">
    <name type="scientific">Canavalia gladiata</name>
    <name type="common">Sword bean</name>
    <name type="synonym">Dolichos gladiatus</name>
    <dbReference type="NCBI Taxonomy" id="3824"/>
    <lineage>
        <taxon>Eukaryota</taxon>
        <taxon>Viridiplantae</taxon>
        <taxon>Streptophyta</taxon>
        <taxon>Embryophyta</taxon>
        <taxon>Tracheophyta</taxon>
        <taxon>Spermatophyta</taxon>
        <taxon>Magnoliopsida</taxon>
        <taxon>eudicotyledons</taxon>
        <taxon>Gunneridae</taxon>
        <taxon>Pentapetalae</taxon>
        <taxon>rosids</taxon>
        <taxon>fabids</taxon>
        <taxon>Fabales</taxon>
        <taxon>Fabaceae</taxon>
        <taxon>Papilionoideae</taxon>
        <taxon>50 kb inversion clade</taxon>
        <taxon>NPAAA clade</taxon>
        <taxon>indigoferoid/millettioid clade</taxon>
        <taxon>Phaseoleae</taxon>
        <taxon>Canavalia</taxon>
    </lineage>
</organism>
<keyword evidence="2 4" id="KW-0378">Hydrolase</keyword>
<dbReference type="GO" id="GO:0016787">
    <property type="term" value="F:hydrolase activity"/>
    <property type="evidence" value="ECO:0007669"/>
    <property type="project" value="UniProtKB-KW"/>
</dbReference>
<dbReference type="GO" id="GO:0003724">
    <property type="term" value="F:RNA helicase activity"/>
    <property type="evidence" value="ECO:0007669"/>
    <property type="project" value="UniProtKB-EC"/>
</dbReference>
<evidence type="ECO:0000259" key="5">
    <source>
        <dbReference type="Pfam" id="PF00270"/>
    </source>
</evidence>
<keyword evidence="4" id="KW-0694">RNA-binding</keyword>
<gene>
    <name evidence="6" type="ORF">VNO77_08622</name>
</gene>
<evidence type="ECO:0000313" key="6">
    <source>
        <dbReference type="EMBL" id="KAK7350255.1"/>
    </source>
</evidence>
<comment type="function">
    <text evidence="4">RNA helicase.</text>
</comment>
<comment type="catalytic activity">
    <reaction evidence="4">
        <text>ATP + H2O = ADP + phosphate + H(+)</text>
        <dbReference type="Rhea" id="RHEA:13065"/>
        <dbReference type="ChEBI" id="CHEBI:15377"/>
        <dbReference type="ChEBI" id="CHEBI:15378"/>
        <dbReference type="ChEBI" id="CHEBI:30616"/>
        <dbReference type="ChEBI" id="CHEBI:43474"/>
        <dbReference type="ChEBI" id="CHEBI:456216"/>
        <dbReference type="EC" id="3.6.4.13"/>
    </reaction>
</comment>
<dbReference type="EC" id="3.6.4.13" evidence="4"/>
<dbReference type="SUPFAM" id="SSF52540">
    <property type="entry name" value="P-loop containing nucleoside triphosphate hydrolases"/>
    <property type="match status" value="1"/>
</dbReference>
<name>A0AAN9QTV1_CANGL</name>
<dbReference type="EMBL" id="JAYMYQ010000002">
    <property type="protein sequence ID" value="KAK7350255.1"/>
    <property type="molecule type" value="Genomic_DNA"/>
</dbReference>
<dbReference type="GO" id="GO:0003723">
    <property type="term" value="F:RNA binding"/>
    <property type="evidence" value="ECO:0007669"/>
    <property type="project" value="UniProtKB-UniRule"/>
</dbReference>
<reference evidence="6 7" key="1">
    <citation type="submission" date="2024-01" db="EMBL/GenBank/DDBJ databases">
        <title>The genomes of 5 underutilized Papilionoideae crops provide insights into root nodulation and disease resistanc.</title>
        <authorList>
            <person name="Jiang F."/>
        </authorList>
    </citation>
    <scope>NUCLEOTIDE SEQUENCE [LARGE SCALE GENOMIC DNA]</scope>
    <source>
        <strain evidence="6">LVBAO_FW01</strain>
        <tissue evidence="6">Leaves</tissue>
    </source>
</reference>
<evidence type="ECO:0000256" key="4">
    <source>
        <dbReference type="RuleBase" id="RU365068"/>
    </source>
</evidence>
<evidence type="ECO:0000256" key="2">
    <source>
        <dbReference type="ARBA" id="ARBA00022801"/>
    </source>
</evidence>
<proteinExistence type="inferred from homology"/>
<dbReference type="InterPro" id="IPR011545">
    <property type="entry name" value="DEAD/DEAH_box_helicase_dom"/>
</dbReference>
<dbReference type="Gene3D" id="3.40.50.300">
    <property type="entry name" value="P-loop containing nucleotide triphosphate hydrolases"/>
    <property type="match status" value="1"/>
</dbReference>
<keyword evidence="3 4" id="KW-0067">ATP-binding</keyword>
<dbReference type="PANTHER" id="PTHR24031">
    <property type="entry name" value="RNA HELICASE"/>
    <property type="match status" value="1"/>
</dbReference>
<accession>A0AAN9QTV1</accession>
<dbReference type="Pfam" id="PF00270">
    <property type="entry name" value="DEAD"/>
    <property type="match status" value="1"/>
</dbReference>
<sequence>MAKPHAPKEHGIKVNLTVAATVLWHLHLNHGSKCLTETRSSFYMVKGSGPDLPSKSYVLAKNNLGNLDQSWNSSSLLVPVTRTLIKLELSGLLGSWDAYATVTSISNLDEEFSEKENRLHVFDLVIETFATTLAYSSLSKDSKGKDTFFAEENVSWSLLGLSDIMSRALTNIGLNRPSLVQASYIPSMLSRKDVTIAAEIGICKAYSYLVRLIAKLWEEVYEQEASTPRKILLVLCPNKKLCEQIVRMANSLGRDDGETIVSVAAVCDRQGWTIRKLDIIVTTPVALLNYVDLDRTCRMEFMRVVLLVGRIAKASQFGLVTSMYIELNKEFVDAVRHARGSGQPVETAFSRKRSFRNKLKERGTNKARRKGLSLAKEAGFLAPGKAWPSPGGGGGF</sequence>
<dbReference type="InterPro" id="IPR027417">
    <property type="entry name" value="P-loop_NTPase"/>
</dbReference>
<keyword evidence="4" id="KW-0347">Helicase</keyword>
<keyword evidence="1 4" id="KW-0547">Nucleotide-binding</keyword>
<protein>
    <recommendedName>
        <fullName evidence="4">ATP-dependent RNA helicase</fullName>
        <ecNumber evidence="4">3.6.4.13</ecNumber>
    </recommendedName>
</protein>
<keyword evidence="7" id="KW-1185">Reference proteome</keyword>
<evidence type="ECO:0000256" key="3">
    <source>
        <dbReference type="ARBA" id="ARBA00022840"/>
    </source>
</evidence>
<dbReference type="AlphaFoldDB" id="A0AAN9QTV1"/>
<evidence type="ECO:0000256" key="1">
    <source>
        <dbReference type="ARBA" id="ARBA00022741"/>
    </source>
</evidence>
<comment type="domain">
    <text evidence="4">The Q motif is unique to and characteristic of the DEAD box family of RNA helicases and controls ATP binding and hydrolysis.</text>
</comment>
<feature type="domain" description="DEAD/DEAH-box helicase" evidence="5">
    <location>
        <begin position="180"/>
        <end position="295"/>
    </location>
</feature>
<dbReference type="GO" id="GO:0005524">
    <property type="term" value="F:ATP binding"/>
    <property type="evidence" value="ECO:0007669"/>
    <property type="project" value="UniProtKB-UniRule"/>
</dbReference>
<comment type="caution">
    <text evidence="6">The sequence shown here is derived from an EMBL/GenBank/DDBJ whole genome shotgun (WGS) entry which is preliminary data.</text>
</comment>
<dbReference type="Proteomes" id="UP001367508">
    <property type="component" value="Unassembled WGS sequence"/>
</dbReference>